<keyword evidence="2" id="KW-1185">Reference proteome</keyword>
<protein>
    <submittedName>
        <fullName evidence="1">Uncharacterized protein</fullName>
    </submittedName>
</protein>
<dbReference type="EMBL" id="CM023473">
    <property type="protein sequence ID" value="KAH7953968.1"/>
    <property type="molecule type" value="Genomic_DNA"/>
</dbReference>
<comment type="caution">
    <text evidence="1">The sequence shown here is derived from an EMBL/GenBank/DDBJ whole genome shotgun (WGS) entry which is preliminary data.</text>
</comment>
<evidence type="ECO:0000313" key="1">
    <source>
        <dbReference type="EMBL" id="KAH7953968.1"/>
    </source>
</evidence>
<organism evidence="1 2">
    <name type="scientific">Dermacentor silvarum</name>
    <name type="common">Tick</name>
    <dbReference type="NCBI Taxonomy" id="543639"/>
    <lineage>
        <taxon>Eukaryota</taxon>
        <taxon>Metazoa</taxon>
        <taxon>Ecdysozoa</taxon>
        <taxon>Arthropoda</taxon>
        <taxon>Chelicerata</taxon>
        <taxon>Arachnida</taxon>
        <taxon>Acari</taxon>
        <taxon>Parasitiformes</taxon>
        <taxon>Ixodida</taxon>
        <taxon>Ixodoidea</taxon>
        <taxon>Ixodidae</taxon>
        <taxon>Rhipicephalinae</taxon>
        <taxon>Dermacentor</taxon>
    </lineage>
</organism>
<evidence type="ECO:0000313" key="2">
    <source>
        <dbReference type="Proteomes" id="UP000821865"/>
    </source>
</evidence>
<name>A0ACB8CXW1_DERSI</name>
<reference evidence="1" key="1">
    <citation type="submission" date="2020-05" db="EMBL/GenBank/DDBJ databases">
        <title>Large-scale comparative analyses of tick genomes elucidate their genetic diversity and vector capacities.</title>
        <authorList>
            <person name="Jia N."/>
            <person name="Wang J."/>
            <person name="Shi W."/>
            <person name="Du L."/>
            <person name="Sun Y."/>
            <person name="Zhan W."/>
            <person name="Jiang J."/>
            <person name="Wang Q."/>
            <person name="Zhang B."/>
            <person name="Ji P."/>
            <person name="Sakyi L.B."/>
            <person name="Cui X."/>
            <person name="Yuan T."/>
            <person name="Jiang B."/>
            <person name="Yang W."/>
            <person name="Lam T.T.-Y."/>
            <person name="Chang Q."/>
            <person name="Ding S."/>
            <person name="Wang X."/>
            <person name="Zhu J."/>
            <person name="Ruan X."/>
            <person name="Zhao L."/>
            <person name="Wei J."/>
            <person name="Que T."/>
            <person name="Du C."/>
            <person name="Cheng J."/>
            <person name="Dai P."/>
            <person name="Han X."/>
            <person name="Huang E."/>
            <person name="Gao Y."/>
            <person name="Liu J."/>
            <person name="Shao H."/>
            <person name="Ye R."/>
            <person name="Li L."/>
            <person name="Wei W."/>
            <person name="Wang X."/>
            <person name="Wang C."/>
            <person name="Yang T."/>
            <person name="Huo Q."/>
            <person name="Li W."/>
            <person name="Guo W."/>
            <person name="Chen H."/>
            <person name="Zhou L."/>
            <person name="Ni X."/>
            <person name="Tian J."/>
            <person name="Zhou Y."/>
            <person name="Sheng Y."/>
            <person name="Liu T."/>
            <person name="Pan Y."/>
            <person name="Xia L."/>
            <person name="Li J."/>
            <person name="Zhao F."/>
            <person name="Cao W."/>
        </authorList>
    </citation>
    <scope>NUCLEOTIDE SEQUENCE</scope>
    <source>
        <strain evidence="1">Dsil-2018</strain>
    </source>
</reference>
<gene>
    <name evidence="1" type="ORF">HPB49_014636</name>
</gene>
<accession>A0ACB8CXW1</accession>
<sequence length="332" mass="36758">MLMDGYRQAGYEYLIVDDCWSDKSRDAQGNLVADPGRFPSGMKAVVDYVHSRGLKFGINAGIGAMTCNRYPGSLNNFERDAKTFAEWGVDFVNVDGCNMDPRKMDELYSQFGRALNATGRPMLYSCEWPMYLAQSGITPNYEKIAGTCNIWRNFGAVTYNWSQIYDAVQYEAKHHDVLANVTGPGAWTDYGALVVGNYGLSESLQRSQIAYWAVAPSPTILSVDLRSVGLRGTHPAAQPKNDLDVWVRWVMPRLPSGDSSMVLMIHNPSIRGGPAAFEITIRDLGLHNPRGYVLQDVLNNNALIGLFYPGQTLSVAVPPLDVILFKATITDR</sequence>
<proteinExistence type="predicted"/>
<dbReference type="Proteomes" id="UP000821865">
    <property type="component" value="Chromosome 4"/>
</dbReference>